<comment type="caution">
    <text evidence="4">The sequence shown here is derived from an EMBL/GenBank/DDBJ whole genome shotgun (WGS) entry which is preliminary data.</text>
</comment>
<evidence type="ECO:0000259" key="3">
    <source>
        <dbReference type="Pfam" id="PF10400"/>
    </source>
</evidence>
<dbReference type="PANTHER" id="PTHR43252:SF6">
    <property type="entry name" value="NEGATIVE TRANSCRIPTION REGULATOR PADR"/>
    <property type="match status" value="1"/>
</dbReference>
<dbReference type="Proteomes" id="UP000634229">
    <property type="component" value="Unassembled WGS sequence"/>
</dbReference>
<sequence>MAALPISAYVVLGLLEEQQEATPYQLDQQIQQGIGNFWVFPRSQLYAEAGRLARRGLVVERREETGRRRRTLAITDAGREELRRWLETPTDATTEIHDEGVLRLFFQPLGRGSASTHCNSAVEAVAKLAEEQTAAHQNRLARYRREAESDRLPPGTPQRAALELGLRFEQMISDFWREIRESPADLLAPSREGAEAGD</sequence>
<dbReference type="InterPro" id="IPR005149">
    <property type="entry name" value="Tscrpt_reg_PadR_N"/>
</dbReference>
<dbReference type="EMBL" id="JAERRF010000007">
    <property type="protein sequence ID" value="MBL1097685.1"/>
    <property type="molecule type" value="Genomic_DNA"/>
</dbReference>
<evidence type="ECO:0000259" key="2">
    <source>
        <dbReference type="Pfam" id="PF03551"/>
    </source>
</evidence>
<dbReference type="PANTHER" id="PTHR43252">
    <property type="entry name" value="TRANSCRIPTIONAL REGULATOR YQJI"/>
    <property type="match status" value="1"/>
</dbReference>
<proteinExistence type="predicted"/>
<dbReference type="InterPro" id="IPR018309">
    <property type="entry name" value="Tscrpt_reg_PadR_C"/>
</dbReference>
<dbReference type="RefSeq" id="WP_201875116.1">
    <property type="nucleotide sequence ID" value="NZ_JAERRF010000007.1"/>
</dbReference>
<dbReference type="Pfam" id="PF10400">
    <property type="entry name" value="Vir_act_alpha_C"/>
    <property type="match status" value="1"/>
</dbReference>
<dbReference type="Pfam" id="PF03551">
    <property type="entry name" value="PadR"/>
    <property type="match status" value="1"/>
</dbReference>
<name>A0ABS1NC74_9ACTN</name>
<dbReference type="Gene3D" id="1.10.10.10">
    <property type="entry name" value="Winged helix-like DNA-binding domain superfamily/Winged helix DNA-binding domain"/>
    <property type="match status" value="1"/>
</dbReference>
<reference evidence="4 5" key="1">
    <citation type="submission" date="2021-01" db="EMBL/GenBank/DDBJ databases">
        <title>WGS of actinomycetes isolated from Thailand.</title>
        <authorList>
            <person name="Thawai C."/>
        </authorList>
    </citation>
    <scope>NUCLEOTIDE SEQUENCE [LARGE SCALE GENOMIC DNA]</scope>
    <source>
        <strain evidence="4 5">CA1R205</strain>
    </source>
</reference>
<dbReference type="InterPro" id="IPR036390">
    <property type="entry name" value="WH_DNA-bd_sf"/>
</dbReference>
<organism evidence="4 5">
    <name type="scientific">Streptomyces coffeae</name>
    <dbReference type="NCBI Taxonomy" id="621382"/>
    <lineage>
        <taxon>Bacteria</taxon>
        <taxon>Bacillati</taxon>
        <taxon>Actinomycetota</taxon>
        <taxon>Actinomycetes</taxon>
        <taxon>Kitasatosporales</taxon>
        <taxon>Streptomycetaceae</taxon>
        <taxon>Streptomyces</taxon>
    </lineage>
</organism>
<evidence type="ECO:0000313" key="4">
    <source>
        <dbReference type="EMBL" id="MBL1097685.1"/>
    </source>
</evidence>
<evidence type="ECO:0000256" key="1">
    <source>
        <dbReference type="SAM" id="MobiDB-lite"/>
    </source>
</evidence>
<evidence type="ECO:0000313" key="5">
    <source>
        <dbReference type="Proteomes" id="UP000634229"/>
    </source>
</evidence>
<keyword evidence="5" id="KW-1185">Reference proteome</keyword>
<dbReference type="SUPFAM" id="SSF46785">
    <property type="entry name" value="Winged helix' DNA-binding domain"/>
    <property type="match status" value="1"/>
</dbReference>
<gene>
    <name evidence="4" type="ORF">JK363_13570</name>
</gene>
<feature type="region of interest" description="Disordered" evidence="1">
    <location>
        <begin position="137"/>
        <end position="158"/>
    </location>
</feature>
<accession>A0ABS1NC74</accession>
<protein>
    <submittedName>
        <fullName evidence="4">Helix-turn-helix transcriptional regulator</fullName>
    </submittedName>
</protein>
<dbReference type="InterPro" id="IPR036388">
    <property type="entry name" value="WH-like_DNA-bd_sf"/>
</dbReference>
<feature type="domain" description="Transcription regulator PadR N-terminal" evidence="2">
    <location>
        <begin position="11"/>
        <end position="83"/>
    </location>
</feature>
<feature type="domain" description="Transcription regulator PadR C-terminal" evidence="3">
    <location>
        <begin position="122"/>
        <end position="180"/>
    </location>
</feature>